<name>A0A0F3GTJ7_9BACT</name>
<keyword evidence="5" id="KW-1185">Reference proteome</keyword>
<comment type="caution">
    <text evidence="4">The sequence shown here is derived from an EMBL/GenBank/DDBJ whole genome shotgun (WGS) entry which is preliminary data.</text>
</comment>
<dbReference type="PANTHER" id="PTHR39206:SF1">
    <property type="entry name" value="SLL8004 PROTEIN"/>
    <property type="match status" value="1"/>
</dbReference>
<dbReference type="SUPFAM" id="SSF52540">
    <property type="entry name" value="P-loop containing nucleoside triphosphate hydrolases"/>
    <property type="match status" value="1"/>
</dbReference>
<gene>
    <name evidence="4" type="ORF">MBAV_003793</name>
</gene>
<dbReference type="PANTHER" id="PTHR39206">
    <property type="entry name" value="SLL8004 PROTEIN"/>
    <property type="match status" value="1"/>
</dbReference>
<dbReference type="InterPro" id="IPR010488">
    <property type="entry name" value="Zeta_toxin_domain"/>
</dbReference>
<evidence type="ECO:0000313" key="4">
    <source>
        <dbReference type="EMBL" id="KJU84013.1"/>
    </source>
</evidence>
<dbReference type="GO" id="GO:0005524">
    <property type="term" value="F:ATP binding"/>
    <property type="evidence" value="ECO:0007669"/>
    <property type="project" value="UniProtKB-KW"/>
</dbReference>
<protein>
    <submittedName>
        <fullName evidence="4">Zeta toxin</fullName>
    </submittedName>
</protein>
<keyword evidence="2" id="KW-0067">ATP-binding</keyword>
<dbReference type="GO" id="GO:0016301">
    <property type="term" value="F:kinase activity"/>
    <property type="evidence" value="ECO:0007669"/>
    <property type="project" value="InterPro"/>
</dbReference>
<sequence length="163" mass="19075">MNVRGLQYINADEIARELNPHDVDSVRIKAARLFFAQIDKCIDEGVSFIIEMTLAGKNSLKFDRLKSLGYRVHVIYIFVDASDVSIERIVRRVQNGGHHVPDEDVVRRFHRSRQNFWHIYRQLAFSWEVVYNGGKDFIEVAKGQQDDYDIKNEQLFVLFEEGI</sequence>
<evidence type="ECO:0000313" key="5">
    <source>
        <dbReference type="Proteomes" id="UP000033423"/>
    </source>
</evidence>
<feature type="domain" description="Zeta toxin" evidence="3">
    <location>
        <begin position="11"/>
        <end position="131"/>
    </location>
</feature>
<dbReference type="Gene3D" id="3.40.50.300">
    <property type="entry name" value="P-loop containing nucleotide triphosphate hydrolases"/>
    <property type="match status" value="1"/>
</dbReference>
<evidence type="ECO:0000256" key="2">
    <source>
        <dbReference type="ARBA" id="ARBA00022840"/>
    </source>
</evidence>
<organism evidence="4 5">
    <name type="scientific">Candidatus Magnetobacterium bavaricum</name>
    <dbReference type="NCBI Taxonomy" id="29290"/>
    <lineage>
        <taxon>Bacteria</taxon>
        <taxon>Pseudomonadati</taxon>
        <taxon>Nitrospirota</taxon>
        <taxon>Thermodesulfovibrionia</taxon>
        <taxon>Thermodesulfovibrionales</taxon>
        <taxon>Candidatus Magnetobacteriaceae</taxon>
        <taxon>Candidatus Magnetobacterium</taxon>
    </lineage>
</organism>
<dbReference type="Pfam" id="PF06414">
    <property type="entry name" value="Zeta_toxin"/>
    <property type="match status" value="1"/>
</dbReference>
<proteinExistence type="predicted"/>
<accession>A0A0F3GTJ7</accession>
<dbReference type="EMBL" id="LACI01001648">
    <property type="protein sequence ID" value="KJU84013.1"/>
    <property type="molecule type" value="Genomic_DNA"/>
</dbReference>
<dbReference type="Proteomes" id="UP000033423">
    <property type="component" value="Unassembled WGS sequence"/>
</dbReference>
<dbReference type="InterPro" id="IPR027417">
    <property type="entry name" value="P-loop_NTPase"/>
</dbReference>
<evidence type="ECO:0000256" key="1">
    <source>
        <dbReference type="ARBA" id="ARBA00022741"/>
    </source>
</evidence>
<keyword evidence="1" id="KW-0547">Nucleotide-binding</keyword>
<reference evidence="4 5" key="1">
    <citation type="submission" date="2015-02" db="EMBL/GenBank/DDBJ databases">
        <title>Single-cell genomics of uncultivated deep-branching MTB reveals a conserved set of magnetosome genes.</title>
        <authorList>
            <person name="Kolinko S."/>
            <person name="Richter M."/>
            <person name="Glockner F.O."/>
            <person name="Brachmann A."/>
            <person name="Schuler D."/>
        </authorList>
    </citation>
    <scope>NUCLEOTIDE SEQUENCE [LARGE SCALE GENOMIC DNA]</scope>
    <source>
        <strain evidence="4">TM-1</strain>
    </source>
</reference>
<evidence type="ECO:0000259" key="3">
    <source>
        <dbReference type="Pfam" id="PF06414"/>
    </source>
</evidence>
<dbReference type="AlphaFoldDB" id="A0A0F3GTJ7"/>